<dbReference type="InterPro" id="IPR036937">
    <property type="entry name" value="Adhesion_dom_fimbrial_sf"/>
</dbReference>
<dbReference type="GO" id="GO:0009289">
    <property type="term" value="C:pilus"/>
    <property type="evidence" value="ECO:0007669"/>
    <property type="project" value="UniProtKB-SubCell"/>
</dbReference>
<feature type="domain" description="Fimbrial-type adhesion" evidence="5">
    <location>
        <begin position="219"/>
        <end position="370"/>
    </location>
</feature>
<dbReference type="HOGENOM" id="CLU_066608_0_0_6"/>
<sequence precursor="true">MHTKKQVLHNLTSLIKLALLGIAINSFSSLAQAGSAMCSPENGAGVSYENFLHEDIPASDNERGKKYEKSMNGGMQNYTIACNCTDKDASSRSGVLLMYTVKTALPKGTEPGYYKINDHIDVKASLDLPPATDVPVPTTKTLDDATHHTDANNNGVCVQQNTRASLDIGSQGSLTFYITTPFIGELDIPRTEIAEIYLSSGTAIVTAPPLGSPVARVYVSGKLTVPQSCEINKGETITVNFGAIATNKFTTLNQPPRGFIPVTFNITYDCTANGLPKIPAGTQLAMLLKGDDLTDQYTLVARRRPSDNKADIGIRVENANGTAIPFESGNLPMNQNGMGNISMTAYPINLIGGGLDTGEFSGMATLKIDIR</sequence>
<keyword evidence="3" id="KW-0281">Fimbrium</keyword>
<evidence type="ECO:0000256" key="4">
    <source>
        <dbReference type="SAM" id="SignalP"/>
    </source>
</evidence>
<protein>
    <submittedName>
        <fullName evidence="6">Putative fimbrial protein</fullName>
    </submittedName>
</protein>
<comment type="subcellular location">
    <subcellularLocation>
        <location evidence="1">Fimbrium</location>
    </subcellularLocation>
</comment>
<reference evidence="6 7" key="2">
    <citation type="journal article" date="2012" name="J. Bacteriol.">
        <title>Complete Genome Sequence of Rahnella sp. Strain Y9602, a Gammaproteobacterium Isolate from Metal- and Radionuclide-Contaminated Soil.</title>
        <authorList>
            <person name="Martinez R.J."/>
            <person name="Bruce D."/>
            <person name="Detter C."/>
            <person name="Goodwin L.A."/>
            <person name="Han J."/>
            <person name="Han C.S."/>
            <person name="Held B."/>
            <person name="Land M.L."/>
            <person name="Mikhailova N."/>
            <person name="Nolan M."/>
            <person name="Pennacchio L."/>
            <person name="Pitluck S."/>
            <person name="Tapia R."/>
            <person name="Woyke T."/>
            <person name="Sobecky P.A."/>
        </authorList>
    </citation>
    <scope>NUCLEOTIDE SEQUENCE [LARGE SCALE GENOMIC DNA]</scope>
    <source>
        <strain evidence="6 7">Y9602</strain>
    </source>
</reference>
<reference evidence="7" key="1">
    <citation type="submission" date="2011-01" db="EMBL/GenBank/DDBJ databases">
        <title>Complete sequence of chromosome of Rahnella sp. Y9602.</title>
        <authorList>
            <consortium name="US DOE Joint Genome Institute"/>
            <person name="Lucas S."/>
            <person name="Copeland A."/>
            <person name="Lapidus A."/>
            <person name="Cheng J.-F."/>
            <person name="Goodwin L."/>
            <person name="Pitluck S."/>
            <person name="Lu M."/>
            <person name="Detter J.C."/>
            <person name="Han C."/>
            <person name="Tapia R."/>
            <person name="Land M."/>
            <person name="Hauser L."/>
            <person name="Kyrpides N."/>
            <person name="Ivanova N."/>
            <person name="Ovchinnikova G."/>
            <person name="Pagani I."/>
            <person name="Sobecky P.A."/>
            <person name="Martinez R.J."/>
            <person name="Woyke T."/>
        </authorList>
    </citation>
    <scope>NUCLEOTIDE SEQUENCE [LARGE SCALE GENOMIC DNA]</scope>
    <source>
        <strain evidence="7">Y9602</strain>
    </source>
</reference>
<dbReference type="KEGG" id="rah:Rahaq_0247"/>
<name>A0A0H3F517_RAHSY</name>
<keyword evidence="2 4" id="KW-0732">Signal</keyword>
<accession>A0A0H3F517</accession>
<dbReference type="eggNOG" id="COG3539">
    <property type="taxonomic scope" value="Bacteria"/>
</dbReference>
<feature type="chain" id="PRO_5002608730" evidence="4">
    <location>
        <begin position="32"/>
        <end position="371"/>
    </location>
</feature>
<dbReference type="PANTHER" id="PTHR33420:SF31">
    <property type="entry name" value="TYPE 1 FIMBRIN D-MANNOSE SPECIFIC ADHESIN"/>
    <property type="match status" value="1"/>
</dbReference>
<organism evidence="6 7">
    <name type="scientific">Rahnella sp. (strain Y9602)</name>
    <dbReference type="NCBI Taxonomy" id="2703885"/>
    <lineage>
        <taxon>Bacteria</taxon>
        <taxon>Pseudomonadati</taxon>
        <taxon>Pseudomonadota</taxon>
        <taxon>Gammaproteobacteria</taxon>
        <taxon>Enterobacterales</taxon>
        <taxon>Yersiniaceae</taxon>
        <taxon>Rahnella</taxon>
    </lineage>
</organism>
<evidence type="ECO:0000313" key="6">
    <source>
        <dbReference type="EMBL" id="ADW71877.1"/>
    </source>
</evidence>
<dbReference type="AlphaFoldDB" id="A0A0H3F517"/>
<evidence type="ECO:0000313" key="7">
    <source>
        <dbReference type="Proteomes" id="UP000007257"/>
    </source>
</evidence>
<evidence type="ECO:0000256" key="3">
    <source>
        <dbReference type="ARBA" id="ARBA00023263"/>
    </source>
</evidence>
<dbReference type="SUPFAM" id="SSF49401">
    <property type="entry name" value="Bacterial adhesins"/>
    <property type="match status" value="1"/>
</dbReference>
<evidence type="ECO:0000259" key="5">
    <source>
        <dbReference type="Pfam" id="PF00419"/>
    </source>
</evidence>
<evidence type="ECO:0000256" key="1">
    <source>
        <dbReference type="ARBA" id="ARBA00004561"/>
    </source>
</evidence>
<evidence type="ECO:0000256" key="2">
    <source>
        <dbReference type="ARBA" id="ARBA00022729"/>
    </source>
</evidence>
<feature type="signal peptide" evidence="4">
    <location>
        <begin position="1"/>
        <end position="31"/>
    </location>
</feature>
<dbReference type="Gene3D" id="2.60.40.1090">
    <property type="entry name" value="Fimbrial-type adhesion domain"/>
    <property type="match status" value="1"/>
</dbReference>
<dbReference type="EMBL" id="CP002505">
    <property type="protein sequence ID" value="ADW71877.1"/>
    <property type="molecule type" value="Genomic_DNA"/>
</dbReference>
<dbReference type="InterPro" id="IPR008966">
    <property type="entry name" value="Adhesion_dom_sf"/>
</dbReference>
<dbReference type="InterPro" id="IPR000259">
    <property type="entry name" value="Adhesion_dom_fimbrial"/>
</dbReference>
<dbReference type="Pfam" id="PF00419">
    <property type="entry name" value="Fimbrial"/>
    <property type="match status" value="1"/>
</dbReference>
<dbReference type="Proteomes" id="UP000007257">
    <property type="component" value="Chromosome"/>
</dbReference>
<dbReference type="RefSeq" id="WP_013573595.1">
    <property type="nucleotide sequence ID" value="NC_015061.1"/>
</dbReference>
<dbReference type="InterPro" id="IPR050263">
    <property type="entry name" value="Bact_Fimbrial_Adh_Pro"/>
</dbReference>
<proteinExistence type="predicted"/>
<dbReference type="GO" id="GO:0043709">
    <property type="term" value="P:cell adhesion involved in single-species biofilm formation"/>
    <property type="evidence" value="ECO:0007669"/>
    <property type="project" value="TreeGrafter"/>
</dbReference>
<dbReference type="PANTHER" id="PTHR33420">
    <property type="entry name" value="FIMBRIAL SUBUNIT ELFA-RELATED"/>
    <property type="match status" value="1"/>
</dbReference>
<gene>
    <name evidence="6" type="ordered locus">Rahaq_0247</name>
</gene>